<evidence type="ECO:0000313" key="1">
    <source>
        <dbReference type="EMBL" id="MCT2042295.1"/>
    </source>
</evidence>
<comment type="caution">
    <text evidence="1">The sequence shown here is derived from an EMBL/GenBank/DDBJ whole genome shotgun (WGS) entry which is preliminary data.</text>
</comment>
<protein>
    <submittedName>
        <fullName evidence="1">EVE domain-containing protein</fullName>
    </submittedName>
</protein>
<gene>
    <name evidence="1" type="ORF">M3D15_02920</name>
</gene>
<dbReference type="Proteomes" id="UP001525379">
    <property type="component" value="Unassembled WGS sequence"/>
</dbReference>
<reference evidence="1 2" key="1">
    <citation type="submission" date="2022-04" db="EMBL/GenBank/DDBJ databases">
        <title>Human microbiome associated bacterial genomes.</title>
        <authorList>
            <person name="Sandstrom S."/>
            <person name="Salamzade R."/>
            <person name="Kalan L.R."/>
        </authorList>
    </citation>
    <scope>NUCLEOTIDE SEQUENCE [LARGE SCALE GENOMIC DNA]</scope>
    <source>
        <strain evidence="2">p3-SID1799</strain>
    </source>
</reference>
<keyword evidence="2" id="KW-1185">Reference proteome</keyword>
<dbReference type="Gene3D" id="3.10.590.10">
    <property type="entry name" value="ph1033 like domains"/>
    <property type="match status" value="1"/>
</dbReference>
<dbReference type="EMBL" id="JALXSQ010000007">
    <property type="protein sequence ID" value="MCT2042295.1"/>
    <property type="molecule type" value="Genomic_DNA"/>
</dbReference>
<sequence length="183" mass="20604">MAIRYWLVVQPLDRAQLMMAHGFVQVPWGPREPLEQLNESDGVVLYSPRETNPDGETLRAVVGAGRVLPGEPYQAGGRGASPWRREVEWLPEPRIAPIRPLKDMLDLTRDNRYWGEQLRDGILEITPRDFTVFEDSVRRRAPEPGTLGAVLRGRHTATEPGGLLRETGWPLGTSSDAKLLDEF</sequence>
<organism evidence="1 2">
    <name type="scientific">Pseudoclavibacter albus</name>
    <dbReference type="NCBI Taxonomy" id="272241"/>
    <lineage>
        <taxon>Bacteria</taxon>
        <taxon>Bacillati</taxon>
        <taxon>Actinomycetota</taxon>
        <taxon>Actinomycetes</taxon>
        <taxon>Micrococcales</taxon>
        <taxon>Microbacteriaceae</taxon>
        <taxon>Pseudoclavibacter</taxon>
    </lineage>
</organism>
<dbReference type="InterPro" id="IPR015947">
    <property type="entry name" value="PUA-like_sf"/>
</dbReference>
<proteinExistence type="predicted"/>
<dbReference type="RefSeq" id="WP_260103880.1">
    <property type="nucleotide sequence ID" value="NZ_JALXSQ010000007.1"/>
</dbReference>
<name>A0ABT2HVE0_9MICO</name>
<dbReference type="SUPFAM" id="SSF88697">
    <property type="entry name" value="PUA domain-like"/>
    <property type="match status" value="1"/>
</dbReference>
<evidence type="ECO:0000313" key="2">
    <source>
        <dbReference type="Proteomes" id="UP001525379"/>
    </source>
</evidence>
<accession>A0ABT2HVE0</accession>